<feature type="region of interest" description="Disordered" evidence="2">
    <location>
        <begin position="321"/>
        <end position="350"/>
    </location>
</feature>
<dbReference type="AlphaFoldDB" id="A0A5C6MG76"/>
<gene>
    <name evidence="5" type="ORF">D4764_0194950</name>
</gene>
<keyword evidence="5" id="KW-0548">Nucleotidyltransferase</keyword>
<keyword evidence="5" id="KW-0808">Transferase</keyword>
<dbReference type="PANTHER" id="PTHR47510">
    <property type="entry name" value="REVERSE TRANSCRIPTASE DOMAIN-CONTAINING PROTEIN"/>
    <property type="match status" value="1"/>
</dbReference>
<feature type="domain" description="Reverse transcriptase" evidence="4">
    <location>
        <begin position="395"/>
        <end position="625"/>
    </location>
</feature>
<dbReference type="CDD" id="cd01650">
    <property type="entry name" value="RT_nLTR_like"/>
    <property type="match status" value="1"/>
</dbReference>
<dbReference type="GO" id="GO:0003964">
    <property type="term" value="F:RNA-directed DNA polymerase activity"/>
    <property type="evidence" value="ECO:0007669"/>
    <property type="project" value="UniProtKB-KW"/>
</dbReference>
<keyword evidence="5" id="KW-0695">RNA-directed DNA polymerase</keyword>
<dbReference type="GO" id="GO:0016706">
    <property type="term" value="F:2-oxoglutarate-dependent dioxygenase activity"/>
    <property type="evidence" value="ECO:0007669"/>
    <property type="project" value="InterPro"/>
</dbReference>
<feature type="compositionally biased region" description="Pro residues" evidence="2">
    <location>
        <begin position="334"/>
        <end position="344"/>
    </location>
</feature>
<dbReference type="InterPro" id="IPR043502">
    <property type="entry name" value="DNA/RNA_pol_sf"/>
</dbReference>
<dbReference type="PANTHER" id="PTHR47510:SF3">
    <property type="entry name" value="ENDO_EXONUCLEASE_PHOSPHATASE DOMAIN-CONTAINING PROTEIN"/>
    <property type="match status" value="1"/>
</dbReference>
<name>A0A5C6MG76_9TELE</name>
<keyword evidence="6" id="KW-1185">Reference proteome</keyword>
<dbReference type="GO" id="GO:0008168">
    <property type="term" value="F:methyltransferase activity"/>
    <property type="evidence" value="ECO:0007669"/>
    <property type="project" value="InterPro"/>
</dbReference>
<dbReference type="Pfam" id="PF09004">
    <property type="entry name" value="ALKBH8_N"/>
    <property type="match status" value="1"/>
</dbReference>
<protein>
    <submittedName>
        <fullName evidence="5">RNA-directed DNA polymerase from mobile element jockey</fullName>
    </submittedName>
</protein>
<reference evidence="5 6" key="1">
    <citation type="submission" date="2019-04" db="EMBL/GenBank/DDBJ databases">
        <title>Chromosome genome assembly for Takifugu flavidus.</title>
        <authorList>
            <person name="Xiao S."/>
        </authorList>
    </citation>
    <scope>NUCLEOTIDE SEQUENCE [LARGE SCALE GENOMIC DNA]</scope>
    <source>
        <strain evidence="5">HTHZ2018</strain>
        <tissue evidence="5">Muscle</tissue>
    </source>
</reference>
<feature type="coiled-coil region" evidence="1">
    <location>
        <begin position="209"/>
        <end position="244"/>
    </location>
</feature>
<dbReference type="Proteomes" id="UP000324091">
    <property type="component" value="Unassembled WGS sequence"/>
</dbReference>
<dbReference type="Pfam" id="PF00078">
    <property type="entry name" value="RVT_1"/>
    <property type="match status" value="2"/>
</dbReference>
<keyword evidence="3" id="KW-1133">Transmembrane helix</keyword>
<keyword evidence="3" id="KW-0812">Transmembrane</keyword>
<evidence type="ECO:0000313" key="5">
    <source>
        <dbReference type="EMBL" id="TWW53843.1"/>
    </source>
</evidence>
<organism evidence="5 6">
    <name type="scientific">Takifugu flavidus</name>
    <name type="common">sansaifugu</name>
    <dbReference type="NCBI Taxonomy" id="433684"/>
    <lineage>
        <taxon>Eukaryota</taxon>
        <taxon>Metazoa</taxon>
        <taxon>Chordata</taxon>
        <taxon>Craniata</taxon>
        <taxon>Vertebrata</taxon>
        <taxon>Euteleostomi</taxon>
        <taxon>Actinopterygii</taxon>
        <taxon>Neopterygii</taxon>
        <taxon>Teleostei</taxon>
        <taxon>Neoteleostei</taxon>
        <taxon>Acanthomorphata</taxon>
        <taxon>Eupercaria</taxon>
        <taxon>Tetraodontiformes</taxon>
        <taxon>Tetradontoidea</taxon>
        <taxon>Tetraodontidae</taxon>
        <taxon>Takifugu</taxon>
    </lineage>
</organism>
<evidence type="ECO:0000256" key="1">
    <source>
        <dbReference type="SAM" id="Coils"/>
    </source>
</evidence>
<keyword evidence="3" id="KW-0472">Membrane</keyword>
<proteinExistence type="predicted"/>
<dbReference type="EMBL" id="RHFK02000532">
    <property type="protein sequence ID" value="TWW53843.1"/>
    <property type="molecule type" value="Genomic_DNA"/>
</dbReference>
<keyword evidence="1" id="KW-0175">Coiled coil</keyword>
<dbReference type="PROSITE" id="PS50878">
    <property type="entry name" value="RT_POL"/>
    <property type="match status" value="1"/>
</dbReference>
<dbReference type="InterPro" id="IPR015095">
    <property type="entry name" value="AlkB_hom8_N"/>
</dbReference>
<sequence>MRPHYLPREFTHALTVVVYIPPSANADAACDVLLSAVSRLQTQHPDALLLISGDFNHASPSSSLPKFTQYVTCHTRDNKTLDLFYANTKEAYHSLPLPPLGRADHNLVHLQPVYKPLVQRQPAVTRTVKKWSEEAEEALKDCFNTTLWDVFSDAHGEDIDNLTSCITDYINFCVENTVPTRTVRSFSNSKPWITPDIKALLKEKKRAFVSGDKEELKTVQRELRRMIRQEKDNYRRKMENQLQQNNICGVWKGLKTISGFKEQKSQPVGDRGWANDLNLFFNRFDQVTTPPPAQSPLLLPPPLSVPATHCSSCPPSSPSLMNFSSHIPDTSHPGPCPSPPPTPPCSSLSLTPHQVRKALKKNRARKATGPDGISSRLLKSCADQLCGIFSHTFNLSLRLGRVPQLWKTSCIVPVPKTPHPKELNSYRPVALTSHLMKTLERLILDHLRPLVSSFMDPLQFAYQPSIGVDDAVIYLLHTSLTHLEKAGSTVRIMFFDFSSAFNTIQPRLLGDKLTGVPQGTVLAPFLFTLYTADFSYSTSSCHLQKFSDDSAAVGLIKDGDDTEYRELIQGFVDWSLRNNLQINAGKTKELVVDFRRRNNPPPAPVNILGTDVDAVESYKYLGVHLNNNLDWTHNTDALVKKGNSRLFLLRRLRSFGVQGPLLRTFYDSVVGSAIFYGIVCWSSSITDRDRKRMDRLVRRASSVLGCPLDSVEVVGNGRMMAKLSSMLNNTSHPLQDTLAALGSSFSERLLHPRCVERYRRSFLPAAVRLHNKQNNR</sequence>
<comment type="caution">
    <text evidence="5">The sequence shown here is derived from an EMBL/GenBank/DDBJ whole genome shotgun (WGS) entry which is preliminary data.</text>
</comment>
<dbReference type="InterPro" id="IPR000477">
    <property type="entry name" value="RT_dom"/>
</dbReference>
<evidence type="ECO:0000313" key="6">
    <source>
        <dbReference type="Proteomes" id="UP000324091"/>
    </source>
</evidence>
<accession>A0A5C6MG76</accession>
<feature type="transmembrane region" description="Helical" evidence="3">
    <location>
        <begin position="665"/>
        <end position="685"/>
    </location>
</feature>
<dbReference type="SUPFAM" id="SSF56672">
    <property type="entry name" value="DNA/RNA polymerases"/>
    <property type="match status" value="1"/>
</dbReference>
<evidence type="ECO:0000256" key="3">
    <source>
        <dbReference type="SAM" id="Phobius"/>
    </source>
</evidence>
<evidence type="ECO:0000259" key="4">
    <source>
        <dbReference type="PROSITE" id="PS50878"/>
    </source>
</evidence>
<evidence type="ECO:0000256" key="2">
    <source>
        <dbReference type="SAM" id="MobiDB-lite"/>
    </source>
</evidence>